<feature type="region of interest" description="Disordered" evidence="2">
    <location>
        <begin position="436"/>
        <end position="456"/>
    </location>
</feature>
<sequence>MNPRGAYQASYQQRNREKREREKLQQQNDKKMQQMLKSKFDMLQKLEEEDGELQFDPDVPEKVPTVRAQQPGIKKTNSLKGPIKRKNSSKKPTVANLRDKNSNSRQQDDRPAVVLTSGNGLGLWCHAKKEASVSMYNEGSSNSQLPPIQNKLNRPRKSANSQRRLTPKQKPVYNPEVDRRVETSMVQMLERKVTELSTELDRMEIEKQKMEYEYNIMKRDSDKLQYELDQFKQDNETLVEKSYLLDQRDRELQQVKHELSVIKEREQKFKQDYENEAQQRSQENAEHSFQINELQEQLQEYEDEHQNLINKIREMEAAHDDLNNREASASKISPEKSPMRPPKASKSPIMNKDLDNSPLNGTTKLNDREESEINSKIDPNDINEQKVRTPEQQIIELKKRLKRDADTRKKMQVVVQHKDENIRELKKEIESLNTQIKEEQSQRKRVSNSKSQKDNRITVLDNKLKEALTNEKQMKKKLKEYEQKIQELEEGKKKTPKKKEVKDTGPKLFGANEDALIDALYAPTIPLANNPQLRQNQGVDQFGHHDIPPARPKQEEEIVPVKKIQDSSIKGPLFGSSPDSFGYENIPPARHAANKDEEVKKVHFPENLNMHENSSASSLDDGEIQPVKAQPFLFGPGGQTDDLDEINFPTDGHLQKQINI</sequence>
<keyword evidence="1" id="KW-0175">Coiled coil</keyword>
<evidence type="ECO:0000256" key="1">
    <source>
        <dbReference type="SAM" id="Coils"/>
    </source>
</evidence>
<dbReference type="AlphaFoldDB" id="A0AAD1X6J2"/>
<comment type="caution">
    <text evidence="3">The sequence shown here is derived from an EMBL/GenBank/DDBJ whole genome shotgun (WGS) entry which is preliminary data.</text>
</comment>
<reference evidence="3" key="1">
    <citation type="submission" date="2023-07" db="EMBL/GenBank/DDBJ databases">
        <authorList>
            <consortium name="AG Swart"/>
            <person name="Singh M."/>
            <person name="Singh A."/>
            <person name="Seah K."/>
            <person name="Emmerich C."/>
        </authorList>
    </citation>
    <scope>NUCLEOTIDE SEQUENCE</scope>
    <source>
        <strain evidence="3">DP1</strain>
    </source>
</reference>
<organism evidence="3 4">
    <name type="scientific">Euplotes crassus</name>
    <dbReference type="NCBI Taxonomy" id="5936"/>
    <lineage>
        <taxon>Eukaryota</taxon>
        <taxon>Sar</taxon>
        <taxon>Alveolata</taxon>
        <taxon>Ciliophora</taxon>
        <taxon>Intramacronucleata</taxon>
        <taxon>Spirotrichea</taxon>
        <taxon>Hypotrichia</taxon>
        <taxon>Euplotida</taxon>
        <taxon>Euplotidae</taxon>
        <taxon>Moneuplotes</taxon>
    </lineage>
</organism>
<feature type="coiled-coil region" evidence="1">
    <location>
        <begin position="186"/>
        <end position="325"/>
    </location>
</feature>
<feature type="region of interest" description="Disordered" evidence="2">
    <location>
        <begin position="325"/>
        <end position="389"/>
    </location>
</feature>
<dbReference type="Proteomes" id="UP001295684">
    <property type="component" value="Unassembled WGS sequence"/>
</dbReference>
<feature type="compositionally biased region" description="Basic and acidic residues" evidence="2">
    <location>
        <begin position="97"/>
        <end position="111"/>
    </location>
</feature>
<dbReference type="EMBL" id="CAMPGE010000779">
    <property type="protein sequence ID" value="CAI2359536.1"/>
    <property type="molecule type" value="Genomic_DNA"/>
</dbReference>
<gene>
    <name evidence="3" type="ORF">ECRASSUSDP1_LOCUS827</name>
</gene>
<feature type="region of interest" description="Disordered" evidence="2">
    <location>
        <begin position="51"/>
        <end position="113"/>
    </location>
</feature>
<feature type="region of interest" description="Disordered" evidence="2">
    <location>
        <begin position="611"/>
        <end position="660"/>
    </location>
</feature>
<feature type="compositionally biased region" description="Basic and acidic residues" evidence="2">
    <location>
        <begin position="365"/>
        <end position="389"/>
    </location>
</feature>
<evidence type="ECO:0000313" key="3">
    <source>
        <dbReference type="EMBL" id="CAI2359536.1"/>
    </source>
</evidence>
<feature type="compositionally biased region" description="Polar residues" evidence="2">
    <location>
        <begin position="135"/>
        <end position="164"/>
    </location>
</feature>
<feature type="region of interest" description="Disordered" evidence="2">
    <location>
        <begin position="135"/>
        <end position="171"/>
    </location>
</feature>
<evidence type="ECO:0000256" key="2">
    <source>
        <dbReference type="SAM" id="MobiDB-lite"/>
    </source>
</evidence>
<name>A0AAD1X6J2_EUPCR</name>
<protein>
    <submittedName>
        <fullName evidence="3">Uncharacterized protein</fullName>
    </submittedName>
</protein>
<feature type="compositionally biased region" description="Basic and acidic residues" evidence="2">
    <location>
        <begin position="14"/>
        <end position="32"/>
    </location>
</feature>
<proteinExistence type="predicted"/>
<evidence type="ECO:0000313" key="4">
    <source>
        <dbReference type="Proteomes" id="UP001295684"/>
    </source>
</evidence>
<keyword evidence="4" id="KW-1185">Reference proteome</keyword>
<feature type="region of interest" description="Disordered" evidence="2">
    <location>
        <begin position="1"/>
        <end position="32"/>
    </location>
</feature>
<accession>A0AAD1X6J2</accession>